<dbReference type="STRING" id="1441095.AM592_14560"/>
<accession>A0A0M4FID3</accession>
<dbReference type="EMBL" id="CP012600">
    <property type="protein sequence ID" value="ALC82661.1"/>
    <property type="molecule type" value="Genomic_DNA"/>
</dbReference>
<dbReference type="PATRIC" id="fig|1441095.3.peg.3216"/>
<keyword evidence="1" id="KW-0479">Metal-binding</keyword>
<evidence type="ECO:0000259" key="2">
    <source>
        <dbReference type="PROSITE" id="PS50966"/>
    </source>
</evidence>
<keyword evidence="1" id="KW-0862">Zinc</keyword>
<dbReference type="RefSeq" id="WP_053604470.1">
    <property type="nucleotide sequence ID" value="NZ_CP012600.1"/>
</dbReference>
<evidence type="ECO:0000256" key="1">
    <source>
        <dbReference type="PROSITE-ProRule" id="PRU00325"/>
    </source>
</evidence>
<sequence>MLQESFDKKDVLQAAEDFEQALPYSEENVRLVKEALQLYRQDAVYGVKAKSFFQAAAYVQDQEPVPCQVLVNLLHVSSGTCSCKDEGICRHIIAAFLYIYAHYQPIGTFVDLWKEKPANLLFSDKQQASFSLETLEGWLSFFQVEFERWEERTPARQQTMQSLYYGYLSAIKKQQPQKEELKGLYQIHTALATWKAMHTLIDKERVDPKRDFYSLNPYVEQLMDTILSSLSQMQAYAISFSLDPFLEKTTGVLRELLLKKRHFYYERVFIYEELWRSILNRPKWIKAEMAALEPVLEKDDYIEPDLGLLFLHILQKNDDLVLERVKGFKPAVFPFVLHWLAEITRRNEWKRLSKWYGQLGGIAEDYCGENLPYRELRSTVSDFFELLQKYTEQTADNKMFEHFCRKCLPYTFTEYSYFLFDKGRYTEWVEIHSMIGFSISELERDLLKEVGKSAPEALIPSYHREIAHLLRFRNRSVYKEAVRNLKKLKTLYKKAKRVEIWDQYIIRLSKQHKRLRAFQEELRKGKLIDG</sequence>
<gene>
    <name evidence="3" type="ORF">AM592_14560</name>
</gene>
<dbReference type="PROSITE" id="PS50966">
    <property type="entry name" value="ZF_SWIM"/>
    <property type="match status" value="1"/>
</dbReference>
<evidence type="ECO:0000313" key="4">
    <source>
        <dbReference type="Proteomes" id="UP000067625"/>
    </source>
</evidence>
<dbReference type="Proteomes" id="UP000067625">
    <property type="component" value="Chromosome"/>
</dbReference>
<name>A0A0M4FID3_9BACI</name>
<organism evidence="3 4">
    <name type="scientific">Bacillus gobiensis</name>
    <dbReference type="NCBI Taxonomy" id="1441095"/>
    <lineage>
        <taxon>Bacteria</taxon>
        <taxon>Bacillati</taxon>
        <taxon>Bacillota</taxon>
        <taxon>Bacilli</taxon>
        <taxon>Bacillales</taxon>
        <taxon>Bacillaceae</taxon>
        <taxon>Bacillus</taxon>
    </lineage>
</organism>
<dbReference type="AlphaFoldDB" id="A0A0M4FID3"/>
<reference evidence="4" key="1">
    <citation type="submission" date="2015-08" db="EMBL/GenBank/DDBJ databases">
        <title>Genome sequencing project for genomic taxonomy and phylogenomics of Bacillus-like bacteria.</title>
        <authorList>
            <person name="Liu B."/>
            <person name="Wang J."/>
            <person name="Zhu Y."/>
            <person name="Liu G."/>
            <person name="Chen Q."/>
            <person name="Chen Z."/>
            <person name="Lan J."/>
            <person name="Che J."/>
            <person name="Ge C."/>
            <person name="Shi H."/>
            <person name="Pan Z."/>
            <person name="Liu X."/>
        </authorList>
    </citation>
    <scope>NUCLEOTIDE SEQUENCE [LARGE SCALE GENOMIC DNA]</scope>
    <source>
        <strain evidence="4">FJAT-4402</strain>
    </source>
</reference>
<reference evidence="3 4" key="2">
    <citation type="journal article" date="2016" name="Int. J. Syst. Evol. Microbiol.">
        <title>Bacillus gobiensis sp. nov., isolated from a soil sample.</title>
        <authorList>
            <person name="Liu B."/>
            <person name="Liu G.H."/>
            <person name="Cetin S."/>
            <person name="Schumann P."/>
            <person name="Pan Z.Z."/>
            <person name="Chen Q.Q."/>
        </authorList>
    </citation>
    <scope>NUCLEOTIDE SEQUENCE [LARGE SCALE GENOMIC DNA]</scope>
    <source>
        <strain evidence="3 4">FJAT-4402</strain>
    </source>
</reference>
<evidence type="ECO:0000313" key="3">
    <source>
        <dbReference type="EMBL" id="ALC82661.1"/>
    </source>
</evidence>
<feature type="domain" description="SWIM-type" evidence="2">
    <location>
        <begin position="69"/>
        <end position="100"/>
    </location>
</feature>
<dbReference type="InterPro" id="IPR007527">
    <property type="entry name" value="Znf_SWIM"/>
</dbReference>
<keyword evidence="4" id="KW-1185">Reference proteome</keyword>
<dbReference type="Pfam" id="PF04434">
    <property type="entry name" value="SWIM"/>
    <property type="match status" value="1"/>
</dbReference>
<keyword evidence="1" id="KW-0863">Zinc-finger</keyword>
<protein>
    <recommendedName>
        <fullName evidence="2">SWIM-type domain-containing protein</fullName>
    </recommendedName>
</protein>
<dbReference type="GO" id="GO:0008270">
    <property type="term" value="F:zinc ion binding"/>
    <property type="evidence" value="ECO:0007669"/>
    <property type="project" value="UniProtKB-KW"/>
</dbReference>
<dbReference type="OrthoDB" id="7593573at2"/>
<proteinExistence type="predicted"/>